<dbReference type="EMBL" id="JACCBH010000001">
    <property type="protein sequence ID" value="NYD53581.1"/>
    <property type="molecule type" value="Genomic_DNA"/>
</dbReference>
<accession>A0A7Y9ETN1</accession>
<dbReference type="Proteomes" id="UP000552045">
    <property type="component" value="Unassembled WGS sequence"/>
</dbReference>
<evidence type="ECO:0000259" key="1">
    <source>
        <dbReference type="PROSITE" id="PS51462"/>
    </source>
</evidence>
<organism evidence="2 3">
    <name type="scientific">Microbacterium pseudoresistens</name>
    <dbReference type="NCBI Taxonomy" id="640634"/>
    <lineage>
        <taxon>Bacteria</taxon>
        <taxon>Bacillati</taxon>
        <taxon>Actinomycetota</taxon>
        <taxon>Actinomycetes</taxon>
        <taxon>Micrococcales</taxon>
        <taxon>Microbacteriaceae</taxon>
        <taxon>Microbacterium</taxon>
    </lineage>
</organism>
<evidence type="ECO:0000313" key="3">
    <source>
        <dbReference type="Proteomes" id="UP000552045"/>
    </source>
</evidence>
<dbReference type="InterPro" id="IPR015797">
    <property type="entry name" value="NUDIX_hydrolase-like_dom_sf"/>
</dbReference>
<gene>
    <name evidence="2" type="ORF">BKA02_000636</name>
</gene>
<reference evidence="2 3" key="1">
    <citation type="submission" date="2020-07" db="EMBL/GenBank/DDBJ databases">
        <title>Sequencing the genomes of 1000 actinobacteria strains.</title>
        <authorList>
            <person name="Klenk H.-P."/>
        </authorList>
    </citation>
    <scope>NUCLEOTIDE SEQUENCE [LARGE SCALE GENOMIC DNA]</scope>
    <source>
        <strain evidence="2 3">DSM 22185</strain>
    </source>
</reference>
<dbReference type="InterPro" id="IPR000086">
    <property type="entry name" value="NUDIX_hydrolase_dom"/>
</dbReference>
<dbReference type="AlphaFoldDB" id="A0A7Y9ETN1"/>
<dbReference type="SUPFAM" id="SSF55811">
    <property type="entry name" value="Nudix"/>
    <property type="match status" value="1"/>
</dbReference>
<keyword evidence="2" id="KW-0378">Hydrolase</keyword>
<protein>
    <submittedName>
        <fullName evidence="2">8-oxo-dGTP diphosphatase</fullName>
        <ecNumber evidence="2">3.6.1.55</ecNumber>
    </submittedName>
</protein>
<proteinExistence type="predicted"/>
<keyword evidence="3" id="KW-1185">Reference proteome</keyword>
<dbReference type="PROSITE" id="PS51462">
    <property type="entry name" value="NUDIX"/>
    <property type="match status" value="1"/>
</dbReference>
<dbReference type="EC" id="3.6.1.55" evidence="2"/>
<comment type="caution">
    <text evidence="2">The sequence shown here is derived from an EMBL/GenBank/DDBJ whole genome shotgun (WGS) entry which is preliminary data.</text>
</comment>
<dbReference type="GO" id="GO:0035539">
    <property type="term" value="F:8-oxo-7,8-dihydrodeoxyguanosine triphosphate pyrophosphatase activity"/>
    <property type="evidence" value="ECO:0007669"/>
    <property type="project" value="UniProtKB-EC"/>
</dbReference>
<evidence type="ECO:0000313" key="2">
    <source>
        <dbReference type="EMBL" id="NYD53581.1"/>
    </source>
</evidence>
<feature type="domain" description="Nudix hydrolase" evidence="1">
    <location>
        <begin position="1"/>
        <end position="109"/>
    </location>
</feature>
<dbReference type="Pfam" id="PF00293">
    <property type="entry name" value="NUDIX"/>
    <property type="match status" value="1"/>
</dbReference>
<sequence>MIEDSYVGIGGHLEPDEFADPRRGAIRELTEEVGLTEDDLVDLHLRYVAMRDTGNELRIVYYFSTRLRDTTPPPTACTEGELHWFEYSTSFETLPMPVTARLALMGWLDGGPEFDRIHFISVDRDGATAVHI</sequence>
<dbReference type="Gene3D" id="3.90.79.10">
    <property type="entry name" value="Nucleoside Triphosphate Pyrophosphohydrolase"/>
    <property type="match status" value="1"/>
</dbReference>
<name>A0A7Y9ETN1_9MICO</name>